<dbReference type="Gene3D" id="1.10.3720.10">
    <property type="entry name" value="MetI-like"/>
    <property type="match status" value="2"/>
</dbReference>
<dbReference type="RefSeq" id="WP_036184991.1">
    <property type="nucleotide sequence ID" value="NZ_JMQN01000015.1"/>
</dbReference>
<comment type="similarity">
    <text evidence="8">Belongs to the binding-protein-dependent transport system permease family.</text>
</comment>
<comment type="subcellular location">
    <subcellularLocation>
        <location evidence="1">Cell inner membrane</location>
        <topology evidence="1">Multi-pass membrane protein</topology>
    </subcellularLocation>
    <subcellularLocation>
        <location evidence="8">Cell membrane</location>
        <topology evidence="8">Multi-pass membrane protein</topology>
    </subcellularLocation>
</comment>
<evidence type="ECO:0000313" key="11">
    <source>
        <dbReference type="Proteomes" id="UP000028252"/>
    </source>
</evidence>
<keyword evidence="5 8" id="KW-0812">Transmembrane</keyword>
<feature type="transmembrane region" description="Helical" evidence="8">
    <location>
        <begin position="12"/>
        <end position="35"/>
    </location>
</feature>
<feature type="transmembrane region" description="Helical" evidence="8">
    <location>
        <begin position="66"/>
        <end position="90"/>
    </location>
</feature>
<feature type="transmembrane region" description="Helical" evidence="8">
    <location>
        <begin position="422"/>
        <end position="440"/>
    </location>
</feature>
<dbReference type="Pfam" id="PF00528">
    <property type="entry name" value="BPD_transp_1"/>
    <property type="match status" value="2"/>
</dbReference>
<dbReference type="PANTHER" id="PTHR43357:SF3">
    <property type="entry name" value="FE(3+)-TRANSPORT SYSTEM PERMEASE PROTEIN FBPB 2"/>
    <property type="match status" value="1"/>
</dbReference>
<evidence type="ECO:0000256" key="6">
    <source>
        <dbReference type="ARBA" id="ARBA00022989"/>
    </source>
</evidence>
<feature type="transmembrane region" description="Helical" evidence="8">
    <location>
        <begin position="393"/>
        <end position="416"/>
    </location>
</feature>
<feature type="transmembrane region" description="Helical" evidence="8">
    <location>
        <begin position="361"/>
        <end position="381"/>
    </location>
</feature>
<feature type="transmembrane region" description="Helical" evidence="8">
    <location>
        <begin position="142"/>
        <end position="165"/>
    </location>
</feature>
<gene>
    <name evidence="10" type="ORF">ADIMK_1239</name>
</gene>
<dbReference type="STRING" id="1232683.ADIMK_1239"/>
<comment type="caution">
    <text evidence="10">The sequence shown here is derived from an EMBL/GenBank/DDBJ whole genome shotgun (WGS) entry which is preliminary data.</text>
</comment>
<dbReference type="Proteomes" id="UP000028252">
    <property type="component" value="Unassembled WGS sequence"/>
</dbReference>
<evidence type="ECO:0000259" key="9">
    <source>
        <dbReference type="PROSITE" id="PS50928"/>
    </source>
</evidence>
<feature type="domain" description="ABC transmembrane type-1" evidence="9">
    <location>
        <begin position="357"/>
        <end position="551"/>
    </location>
</feature>
<keyword evidence="4" id="KW-0997">Cell inner membrane</keyword>
<feature type="transmembrane region" description="Helical" evidence="8">
    <location>
        <begin position="203"/>
        <end position="228"/>
    </location>
</feature>
<evidence type="ECO:0000256" key="3">
    <source>
        <dbReference type="ARBA" id="ARBA00022475"/>
    </source>
</evidence>
<feature type="transmembrane region" description="Helical" evidence="8">
    <location>
        <begin position="531"/>
        <end position="558"/>
    </location>
</feature>
<dbReference type="AlphaFoldDB" id="A0A081G1Y1"/>
<evidence type="ECO:0000256" key="5">
    <source>
        <dbReference type="ARBA" id="ARBA00022692"/>
    </source>
</evidence>
<keyword evidence="3" id="KW-1003">Cell membrane</keyword>
<feature type="domain" description="ABC transmembrane type-1" evidence="9">
    <location>
        <begin position="62"/>
        <end position="270"/>
    </location>
</feature>
<evidence type="ECO:0000313" key="10">
    <source>
        <dbReference type="EMBL" id="KEA64786.1"/>
    </source>
</evidence>
<evidence type="ECO:0000256" key="2">
    <source>
        <dbReference type="ARBA" id="ARBA00022448"/>
    </source>
</evidence>
<evidence type="ECO:0000256" key="8">
    <source>
        <dbReference type="RuleBase" id="RU363032"/>
    </source>
</evidence>
<name>A0A081G1Y1_9GAMM</name>
<dbReference type="OrthoDB" id="27542at2"/>
<dbReference type="InterPro" id="IPR000515">
    <property type="entry name" value="MetI-like"/>
</dbReference>
<keyword evidence="11" id="KW-1185">Reference proteome</keyword>
<keyword evidence="6 8" id="KW-1133">Transmembrane helix</keyword>
<accession>A0A081G1Y1</accession>
<dbReference type="InterPro" id="IPR035906">
    <property type="entry name" value="MetI-like_sf"/>
</dbReference>
<dbReference type="PATRIC" id="fig|1232683.4.peg.1229"/>
<keyword evidence="7 8" id="KW-0472">Membrane</keyword>
<dbReference type="CDD" id="cd06261">
    <property type="entry name" value="TM_PBP2"/>
    <property type="match status" value="2"/>
</dbReference>
<feature type="transmembrane region" description="Helical" evidence="8">
    <location>
        <begin position="304"/>
        <end position="326"/>
    </location>
</feature>
<dbReference type="PANTHER" id="PTHR43357">
    <property type="entry name" value="INNER MEMBRANE ABC TRANSPORTER PERMEASE PROTEIN YDCV"/>
    <property type="match status" value="1"/>
</dbReference>
<sequence>MSVRALPGDQPRWLVTLILTLIVLLSLTPSVRLLLEAISHLELGSESPLARVLRDGATWQALFNSFYTSSLATLIALFLGSLFACALSLTNVRGRQWLVFCFMLPMMIPPQVTALSWLQLFGPSSPLLNSLGLAPALGSPQPLYSAEGIALLMGIQHAPLVFLTLRSSLINLPAELIEAARISGAGQRQVWCQVILPLCRSGLIAASAIAFVSALGNFGIPAMLGIPASYYVLPTLIYQHMAGFGQSVLSEVAVLSMLIGVLALAGVLLQQHFSRRARYELVGHSGRAQAFVLRPVHRRLLQTSLWAVLALILVAPLLALMVSSLVPALGVSLSAETLSFDAYVEMLSRQGVTARAFSNSLWLAGSAALCLMLLSLPLAWLLQRMSGAMQTAVNSLVEIPYAIPGVVLAIACILLFARPLPIIEVSLYGSLGIIFIAYLARFMSIALKPVMASAGQLDRSLEEAAQLAGAGPLRRLGQIVLPLVAPALFAGGLLVFLTAVNELTVSALLWSAGNETLGVLVFNLDEGGDSVLAAAVSVVIVTMVVALMLLLSLVGRWLPKGVIPWRT</sequence>
<proteinExistence type="inferred from homology"/>
<protein>
    <submittedName>
        <fullName evidence="10">Ferric iron ABC transporter, permease protein</fullName>
    </submittedName>
</protein>
<dbReference type="SUPFAM" id="SSF161098">
    <property type="entry name" value="MetI-like"/>
    <property type="match status" value="2"/>
</dbReference>
<dbReference type="GO" id="GO:0055085">
    <property type="term" value="P:transmembrane transport"/>
    <property type="evidence" value="ECO:0007669"/>
    <property type="project" value="InterPro"/>
</dbReference>
<evidence type="ECO:0000256" key="4">
    <source>
        <dbReference type="ARBA" id="ARBA00022519"/>
    </source>
</evidence>
<keyword evidence="2 8" id="KW-0813">Transport</keyword>
<dbReference type="PROSITE" id="PS50928">
    <property type="entry name" value="ABC_TM1"/>
    <property type="match status" value="2"/>
</dbReference>
<feature type="transmembrane region" description="Helical" evidence="8">
    <location>
        <begin position="479"/>
        <end position="500"/>
    </location>
</feature>
<evidence type="ECO:0000256" key="7">
    <source>
        <dbReference type="ARBA" id="ARBA00023136"/>
    </source>
</evidence>
<organism evidence="10 11">
    <name type="scientific">Marinobacterium lacunae</name>
    <dbReference type="NCBI Taxonomy" id="1232683"/>
    <lineage>
        <taxon>Bacteria</taxon>
        <taxon>Pseudomonadati</taxon>
        <taxon>Pseudomonadota</taxon>
        <taxon>Gammaproteobacteria</taxon>
        <taxon>Oceanospirillales</taxon>
        <taxon>Oceanospirillaceae</taxon>
        <taxon>Marinobacterium</taxon>
    </lineage>
</organism>
<evidence type="ECO:0000256" key="1">
    <source>
        <dbReference type="ARBA" id="ARBA00004429"/>
    </source>
</evidence>
<dbReference type="EMBL" id="JMQN01000015">
    <property type="protein sequence ID" value="KEA64786.1"/>
    <property type="molecule type" value="Genomic_DNA"/>
</dbReference>
<dbReference type="eggNOG" id="COG1178">
    <property type="taxonomic scope" value="Bacteria"/>
</dbReference>
<feature type="transmembrane region" description="Helical" evidence="8">
    <location>
        <begin position="97"/>
        <end position="122"/>
    </location>
</feature>
<reference evidence="10 11" key="1">
    <citation type="submission" date="2014-04" db="EMBL/GenBank/DDBJ databases">
        <title>Marinobacterium kochiensis sp. nov., isolated from sediment sample collected from Kochi backwaters in Kerala, India.</title>
        <authorList>
            <person name="Singh A."/>
            <person name="Pinnaka A.K."/>
        </authorList>
    </citation>
    <scope>NUCLEOTIDE SEQUENCE [LARGE SCALE GENOMIC DNA]</scope>
    <source>
        <strain evidence="10 11">AK27</strain>
    </source>
</reference>
<dbReference type="GO" id="GO:0005886">
    <property type="term" value="C:plasma membrane"/>
    <property type="evidence" value="ECO:0007669"/>
    <property type="project" value="UniProtKB-SubCell"/>
</dbReference>
<feature type="transmembrane region" description="Helical" evidence="8">
    <location>
        <begin position="248"/>
        <end position="269"/>
    </location>
</feature>